<organism evidence="1 2">
    <name type="scientific">Povalibacter uvarum</name>
    <dbReference type="NCBI Taxonomy" id="732238"/>
    <lineage>
        <taxon>Bacteria</taxon>
        <taxon>Pseudomonadati</taxon>
        <taxon>Pseudomonadota</taxon>
        <taxon>Gammaproteobacteria</taxon>
        <taxon>Steroidobacterales</taxon>
        <taxon>Steroidobacteraceae</taxon>
        <taxon>Povalibacter</taxon>
    </lineage>
</organism>
<name>A0A841HM81_9GAMM</name>
<comment type="caution">
    <text evidence="1">The sequence shown here is derived from an EMBL/GenBank/DDBJ whole genome shotgun (WGS) entry which is preliminary data.</text>
</comment>
<dbReference type="RefSeq" id="WP_184331497.1">
    <property type="nucleotide sequence ID" value="NZ_JACHHZ010000002.1"/>
</dbReference>
<dbReference type="EMBL" id="JACHHZ010000002">
    <property type="protein sequence ID" value="MBB6093298.1"/>
    <property type="molecule type" value="Genomic_DNA"/>
</dbReference>
<dbReference type="AlphaFoldDB" id="A0A841HM81"/>
<dbReference type="Proteomes" id="UP000588068">
    <property type="component" value="Unassembled WGS sequence"/>
</dbReference>
<protein>
    <submittedName>
        <fullName evidence="1">Uncharacterized protein</fullName>
    </submittedName>
</protein>
<evidence type="ECO:0000313" key="1">
    <source>
        <dbReference type="EMBL" id="MBB6093298.1"/>
    </source>
</evidence>
<sequence>MKSFDCDADIDAHGRAFYERTLPKSEWTHAGHFAAAFWILRHPSLDALHDMPDLIRRYNEATGVANTDTTGYHETITLASLRAARAWLAARPTKPLHESLREMLHAEYGRSDWLLTHWSRSLLFSVSARRSWVEPDLRPLPF</sequence>
<keyword evidence="2" id="KW-1185">Reference proteome</keyword>
<proteinExistence type="predicted"/>
<accession>A0A841HM81</accession>
<gene>
    <name evidence="1" type="ORF">HNQ60_002176</name>
</gene>
<evidence type="ECO:0000313" key="2">
    <source>
        <dbReference type="Proteomes" id="UP000588068"/>
    </source>
</evidence>
<reference evidence="1 2" key="1">
    <citation type="submission" date="2020-08" db="EMBL/GenBank/DDBJ databases">
        <title>Genomic Encyclopedia of Type Strains, Phase IV (KMG-IV): sequencing the most valuable type-strain genomes for metagenomic binning, comparative biology and taxonomic classification.</title>
        <authorList>
            <person name="Goeker M."/>
        </authorList>
    </citation>
    <scope>NUCLEOTIDE SEQUENCE [LARGE SCALE GENOMIC DNA]</scope>
    <source>
        <strain evidence="1 2">DSM 26723</strain>
    </source>
</reference>